<dbReference type="InterPro" id="IPR027417">
    <property type="entry name" value="P-loop_NTPase"/>
</dbReference>
<dbReference type="CDD" id="cd03215">
    <property type="entry name" value="ABC_Carb_Monos_II"/>
    <property type="match status" value="1"/>
</dbReference>
<reference evidence="12 13" key="1">
    <citation type="journal article" date="2016" name="Front. Microbiol.">
        <title>Genomic Resource of Rice Seed Associated Bacteria.</title>
        <authorList>
            <person name="Midha S."/>
            <person name="Bansal K."/>
            <person name="Sharma S."/>
            <person name="Kumar N."/>
            <person name="Patil P.P."/>
            <person name="Chaudhry V."/>
            <person name="Patil P.B."/>
        </authorList>
    </citation>
    <scope>NUCLEOTIDE SEQUENCE [LARGE SCALE GENOMIC DNA]</scope>
    <source>
        <strain evidence="12 13">NS226</strain>
    </source>
</reference>
<dbReference type="Gene3D" id="3.40.50.300">
    <property type="entry name" value="P-loop containing nucleotide triphosphate hydrolases"/>
    <property type="match status" value="2"/>
</dbReference>
<dbReference type="InterPro" id="IPR017871">
    <property type="entry name" value="ABC_transporter-like_CS"/>
</dbReference>
<evidence type="ECO:0000256" key="7">
    <source>
        <dbReference type="ARBA" id="ARBA00022741"/>
    </source>
</evidence>
<evidence type="ECO:0000313" key="12">
    <source>
        <dbReference type="EMBL" id="KTQ97271.1"/>
    </source>
</evidence>
<evidence type="ECO:0000256" key="3">
    <source>
        <dbReference type="ARBA" id="ARBA00022448"/>
    </source>
</evidence>
<evidence type="ECO:0000256" key="10">
    <source>
        <dbReference type="ARBA" id="ARBA00023136"/>
    </source>
</evidence>
<keyword evidence="7" id="KW-0547">Nucleotide-binding</keyword>
<dbReference type="InterPro" id="IPR050107">
    <property type="entry name" value="ABC_carbohydrate_import_ATPase"/>
</dbReference>
<proteinExistence type="inferred from homology"/>
<name>A0A175RBX9_9HYPH</name>
<dbReference type="SMART" id="SM00382">
    <property type="entry name" value="AAA"/>
    <property type="match status" value="2"/>
</dbReference>
<keyword evidence="5" id="KW-0762">Sugar transport</keyword>
<dbReference type="Pfam" id="PF00005">
    <property type="entry name" value="ABC_tran"/>
    <property type="match status" value="2"/>
</dbReference>
<dbReference type="CDD" id="cd03216">
    <property type="entry name" value="ABC_Carb_Monos_I"/>
    <property type="match status" value="1"/>
</dbReference>
<evidence type="ECO:0000256" key="2">
    <source>
        <dbReference type="ARBA" id="ARBA00005417"/>
    </source>
</evidence>
<keyword evidence="6" id="KW-0677">Repeat</keyword>
<evidence type="ECO:0000256" key="9">
    <source>
        <dbReference type="ARBA" id="ARBA00022967"/>
    </source>
</evidence>
<dbReference type="Proteomes" id="UP000078272">
    <property type="component" value="Unassembled WGS sequence"/>
</dbReference>
<feature type="domain" description="ABC transporter" evidence="11">
    <location>
        <begin position="6"/>
        <end position="242"/>
    </location>
</feature>
<evidence type="ECO:0000256" key="8">
    <source>
        <dbReference type="ARBA" id="ARBA00022840"/>
    </source>
</evidence>
<organism evidence="12 13">
    <name type="scientific">Aureimonas ureilytica</name>
    <dbReference type="NCBI Taxonomy" id="401562"/>
    <lineage>
        <taxon>Bacteria</taxon>
        <taxon>Pseudomonadati</taxon>
        <taxon>Pseudomonadota</taxon>
        <taxon>Alphaproteobacteria</taxon>
        <taxon>Hyphomicrobiales</taxon>
        <taxon>Aurantimonadaceae</taxon>
        <taxon>Aureimonas</taxon>
    </lineage>
</organism>
<evidence type="ECO:0000313" key="13">
    <source>
        <dbReference type="Proteomes" id="UP000078272"/>
    </source>
</evidence>
<keyword evidence="8 12" id="KW-0067">ATP-binding</keyword>
<keyword evidence="3" id="KW-0813">Transport</keyword>
<dbReference type="GO" id="GO:0005524">
    <property type="term" value="F:ATP binding"/>
    <property type="evidence" value="ECO:0007669"/>
    <property type="project" value="UniProtKB-KW"/>
</dbReference>
<keyword evidence="10" id="KW-0472">Membrane</keyword>
<dbReference type="InterPro" id="IPR003439">
    <property type="entry name" value="ABC_transporter-like_ATP-bd"/>
</dbReference>
<dbReference type="PANTHER" id="PTHR43790:SF3">
    <property type="entry name" value="D-ALLOSE IMPORT ATP-BINDING PROTEIN ALSA-RELATED"/>
    <property type="match status" value="1"/>
</dbReference>
<keyword evidence="4" id="KW-1003">Cell membrane</keyword>
<dbReference type="PANTHER" id="PTHR43790">
    <property type="entry name" value="CARBOHYDRATE TRANSPORT ATP-BINDING PROTEIN MG119-RELATED"/>
    <property type="match status" value="1"/>
</dbReference>
<dbReference type="InterPro" id="IPR003593">
    <property type="entry name" value="AAA+_ATPase"/>
</dbReference>
<dbReference type="GO" id="GO:0016887">
    <property type="term" value="F:ATP hydrolysis activity"/>
    <property type="evidence" value="ECO:0007669"/>
    <property type="project" value="InterPro"/>
</dbReference>
<feature type="domain" description="ABC transporter" evidence="11">
    <location>
        <begin position="248"/>
        <end position="491"/>
    </location>
</feature>
<gene>
    <name evidence="12" type="ORF">NS226_04820</name>
</gene>
<dbReference type="PROSITE" id="PS00211">
    <property type="entry name" value="ABC_TRANSPORTER_1"/>
    <property type="match status" value="1"/>
</dbReference>
<comment type="subcellular location">
    <subcellularLocation>
        <location evidence="1">Cell membrane</location>
        <topology evidence="1">Peripheral membrane protein</topology>
    </subcellularLocation>
</comment>
<dbReference type="SUPFAM" id="SSF52540">
    <property type="entry name" value="P-loop containing nucleoside triphosphate hydrolases"/>
    <property type="match status" value="2"/>
</dbReference>
<protein>
    <submittedName>
        <fullName evidence="12">D-ribose transporter ATP-binding protein</fullName>
    </submittedName>
</protein>
<evidence type="ECO:0000256" key="1">
    <source>
        <dbReference type="ARBA" id="ARBA00004202"/>
    </source>
</evidence>
<dbReference type="RefSeq" id="WP_058634022.1">
    <property type="nucleotide sequence ID" value="NZ_LDPZ01000010.1"/>
</dbReference>
<accession>A0A175RBX9</accession>
<evidence type="ECO:0000256" key="6">
    <source>
        <dbReference type="ARBA" id="ARBA00022737"/>
    </source>
</evidence>
<dbReference type="FunFam" id="3.40.50.300:FF:000127">
    <property type="entry name" value="Ribose import ATP-binding protein RbsA"/>
    <property type="match status" value="1"/>
</dbReference>
<dbReference type="GO" id="GO:0005886">
    <property type="term" value="C:plasma membrane"/>
    <property type="evidence" value="ECO:0007669"/>
    <property type="project" value="UniProtKB-SubCell"/>
</dbReference>
<evidence type="ECO:0000256" key="4">
    <source>
        <dbReference type="ARBA" id="ARBA00022475"/>
    </source>
</evidence>
<dbReference type="PROSITE" id="PS50893">
    <property type="entry name" value="ABC_TRANSPORTER_2"/>
    <property type="match status" value="2"/>
</dbReference>
<evidence type="ECO:0000259" key="11">
    <source>
        <dbReference type="PROSITE" id="PS50893"/>
    </source>
</evidence>
<dbReference type="OrthoDB" id="9805029at2"/>
<keyword evidence="9" id="KW-1278">Translocase</keyword>
<comment type="similarity">
    <text evidence="2">Belongs to the ABC transporter superfamily.</text>
</comment>
<dbReference type="PATRIC" id="fig|401562.3.peg.179"/>
<evidence type="ECO:0000256" key="5">
    <source>
        <dbReference type="ARBA" id="ARBA00022597"/>
    </source>
</evidence>
<sequence length="493" mass="53215">MSTPLLRVEGLRKSFGGVAALKDGRFELAPGSVHALCGGNGAGKSTFLSILMGIHKRDGGTIWRGEREVEFSSPAEALAAGIAIIEQELSPVPFMTVAENIYLGREPSGRFGGIDFRAMNRNAQSLLGGLGFDIRANQTMQTLTVAQMQLVEIAKALSHDADVIFMDEPTSAIGEREAQQLFSAIERLKGQGRGIVYVSHRLSEIFQIADSYTVFRDGAYVASGKLSETDRPSLIRMIVGRELGEEYIKTNAPTEQVGLEVESLSSPGRIEDISFSVRKGEIFGIYGLMGSGRTEIFDCIFGLDPKREGQIRVEGAPVSISGPRDAMREGIALVTEDRKQTGLNLSDSVRSNIALASLPEMSPGFVMRGKAEVEASRAMIERFAIKAARDTMPVSGLSGGNQQKVVLGKWFLRNPRLLLLDEPTRGVDVGAKREIYRVICDFAASGGTVVMISSEIDEVLGMSDRIMVMRGGRAAGILPRAEASAQSLVHLST</sequence>
<dbReference type="EMBL" id="LDPZ01000010">
    <property type="protein sequence ID" value="KTQ97271.1"/>
    <property type="molecule type" value="Genomic_DNA"/>
</dbReference>
<comment type="caution">
    <text evidence="12">The sequence shown here is derived from an EMBL/GenBank/DDBJ whole genome shotgun (WGS) entry which is preliminary data.</text>
</comment>
<dbReference type="STRING" id="401562.NS365_11265"/>
<dbReference type="AlphaFoldDB" id="A0A175RBX9"/>